<dbReference type="SMART" id="SM00404">
    <property type="entry name" value="PTPc_motif"/>
    <property type="match status" value="1"/>
</dbReference>
<dbReference type="Pfam" id="PF00102">
    <property type="entry name" value="Y_phosphatase"/>
    <property type="match status" value="1"/>
</dbReference>
<dbReference type="Proteomes" id="UP000192758">
    <property type="component" value="Unassembled WGS sequence"/>
</dbReference>
<dbReference type="PROSITE" id="PS50055">
    <property type="entry name" value="TYR_PHOSPHATASE_PTP"/>
    <property type="match status" value="1"/>
</dbReference>
<dbReference type="InterPro" id="IPR050348">
    <property type="entry name" value="Protein-Tyr_Phosphatase"/>
</dbReference>
<comment type="similarity">
    <text evidence="1">Belongs to the protein-tyrosine phosphatase family. Non-receptor class subfamily.</text>
</comment>
<dbReference type="GO" id="GO:0004725">
    <property type="term" value="F:protein tyrosine phosphatase activity"/>
    <property type="evidence" value="ECO:0007669"/>
    <property type="project" value="InterPro"/>
</dbReference>
<evidence type="ECO:0000313" key="5">
    <source>
        <dbReference type="Proteomes" id="UP000192758"/>
    </source>
</evidence>
<sequence length="258" mass="30794">MSFNNSINTELQKILLENKNRWIDFLKKDNFSSILEECKEICFKFLYKNEILPHYDCFEDVKPYNNIVAETYNMNYINASYLNKFIACQEPKTEYISLFYEFLIKSKAELIIALKNDLTYFRKDENHKKTVIVKNDLLTIEEIYLDQEENHKITRITCIAWKDFGILSSEQMEMLYTEVLKYDAFKNQHKTIVHCWAGVGRTGTFILFTILKERSLKERITHEILIEEFIKLRCERCLTVQSSAQLKFLVDYFIKSNV</sequence>
<dbReference type="PANTHER" id="PTHR19134:SF449">
    <property type="entry name" value="TYROSINE-PROTEIN PHOSPHATASE 1"/>
    <property type="match status" value="1"/>
</dbReference>
<dbReference type="PROSITE" id="PS50056">
    <property type="entry name" value="TYR_PHOSPHATASE_2"/>
    <property type="match status" value="1"/>
</dbReference>
<dbReference type="OrthoDB" id="6058203at2759"/>
<dbReference type="SMART" id="SM00194">
    <property type="entry name" value="PTPc"/>
    <property type="match status" value="1"/>
</dbReference>
<name>A0A1W0E6P7_9MICR</name>
<keyword evidence="5" id="KW-1185">Reference proteome</keyword>
<feature type="domain" description="Tyrosine specific protein phosphatases" evidence="3">
    <location>
        <begin position="190"/>
        <end position="247"/>
    </location>
</feature>
<dbReference type="STRING" id="646526.A0A1W0E6P7"/>
<dbReference type="InterPro" id="IPR000387">
    <property type="entry name" value="Tyr_Pase_dom"/>
</dbReference>
<dbReference type="AlphaFoldDB" id="A0A1W0E6P7"/>
<dbReference type="InterPro" id="IPR016130">
    <property type="entry name" value="Tyr_Pase_AS"/>
</dbReference>
<evidence type="ECO:0000256" key="1">
    <source>
        <dbReference type="ARBA" id="ARBA00009649"/>
    </source>
</evidence>
<dbReference type="PROSITE" id="PS00383">
    <property type="entry name" value="TYR_PHOSPHATASE_1"/>
    <property type="match status" value="1"/>
</dbReference>
<gene>
    <name evidence="4" type="primary">Ptpn3</name>
    <name evidence="4" type="ORF">EHP00_206</name>
</gene>
<feature type="domain" description="Tyrosine-protein phosphatase" evidence="2">
    <location>
        <begin position="18"/>
        <end position="256"/>
    </location>
</feature>
<dbReference type="EMBL" id="MNPJ01000016">
    <property type="protein sequence ID" value="OQS54852.1"/>
    <property type="molecule type" value="Genomic_DNA"/>
</dbReference>
<accession>A0A1W0E6P7</accession>
<dbReference type="PANTHER" id="PTHR19134">
    <property type="entry name" value="RECEPTOR-TYPE TYROSINE-PROTEIN PHOSPHATASE"/>
    <property type="match status" value="1"/>
</dbReference>
<organism evidence="4 5">
    <name type="scientific">Ecytonucleospora hepatopenaei</name>
    <dbReference type="NCBI Taxonomy" id="646526"/>
    <lineage>
        <taxon>Eukaryota</taxon>
        <taxon>Fungi</taxon>
        <taxon>Fungi incertae sedis</taxon>
        <taxon>Microsporidia</taxon>
        <taxon>Enterocytozoonidae</taxon>
        <taxon>Ecytonucleospora</taxon>
    </lineage>
</organism>
<evidence type="ECO:0000259" key="3">
    <source>
        <dbReference type="PROSITE" id="PS50056"/>
    </source>
</evidence>
<dbReference type="PRINTS" id="PR00700">
    <property type="entry name" value="PRTYPHPHTASE"/>
</dbReference>
<dbReference type="SUPFAM" id="SSF52799">
    <property type="entry name" value="(Phosphotyrosine protein) phosphatases II"/>
    <property type="match status" value="1"/>
</dbReference>
<dbReference type="VEuPathDB" id="MicrosporidiaDB:EHP00_206"/>
<comment type="caution">
    <text evidence="4">The sequence shown here is derived from an EMBL/GenBank/DDBJ whole genome shotgun (WGS) entry which is preliminary data.</text>
</comment>
<dbReference type="InterPro" id="IPR000242">
    <property type="entry name" value="PTP_cat"/>
</dbReference>
<protein>
    <submittedName>
        <fullName evidence="4">Ptpn3</fullName>
    </submittedName>
</protein>
<evidence type="ECO:0000313" key="4">
    <source>
        <dbReference type="EMBL" id="OQS54852.1"/>
    </source>
</evidence>
<evidence type="ECO:0000259" key="2">
    <source>
        <dbReference type="PROSITE" id="PS50055"/>
    </source>
</evidence>
<dbReference type="InterPro" id="IPR003595">
    <property type="entry name" value="Tyr_Pase_cat"/>
</dbReference>
<dbReference type="InterPro" id="IPR029021">
    <property type="entry name" value="Prot-tyrosine_phosphatase-like"/>
</dbReference>
<reference evidence="4 5" key="1">
    <citation type="journal article" date="2017" name="Environ. Microbiol.">
        <title>Decay of the glycolytic pathway and adaptation to intranuclear parasitism within Enterocytozoonidae microsporidia.</title>
        <authorList>
            <person name="Wiredu Boakye D."/>
            <person name="Jaroenlak P."/>
            <person name="Prachumwat A."/>
            <person name="Williams T.A."/>
            <person name="Bateman K.S."/>
            <person name="Itsathitphaisarn O."/>
            <person name="Sritunyalucksana K."/>
            <person name="Paszkiewicz K.H."/>
            <person name="Moore K.A."/>
            <person name="Stentiford G.D."/>
            <person name="Williams B.A."/>
        </authorList>
    </citation>
    <scope>NUCLEOTIDE SEQUENCE [LARGE SCALE GENOMIC DNA]</scope>
    <source>
        <strain evidence="4 5">TH1</strain>
    </source>
</reference>
<dbReference type="Gene3D" id="3.90.190.10">
    <property type="entry name" value="Protein tyrosine phosphatase superfamily"/>
    <property type="match status" value="1"/>
</dbReference>
<proteinExistence type="inferred from homology"/>